<dbReference type="SFLD" id="SFLDG01129">
    <property type="entry name" value="C1.5:_HAD__Beta-PGM__Phosphata"/>
    <property type="match status" value="1"/>
</dbReference>
<dbReference type="PANTHER" id="PTHR43434:SF1">
    <property type="entry name" value="PHOSPHOGLYCOLATE PHOSPHATASE"/>
    <property type="match status" value="1"/>
</dbReference>
<dbReference type="PRINTS" id="PR00413">
    <property type="entry name" value="HADHALOGNASE"/>
</dbReference>
<dbReference type="Pfam" id="PF13419">
    <property type="entry name" value="HAD_2"/>
    <property type="match status" value="1"/>
</dbReference>
<dbReference type="EC" id="3.1.3.18" evidence="1"/>
<dbReference type="InterPro" id="IPR023214">
    <property type="entry name" value="HAD_sf"/>
</dbReference>
<evidence type="ECO:0000313" key="2">
    <source>
        <dbReference type="Proteomes" id="UP000034076"/>
    </source>
</evidence>
<name>A0A0M2NPF7_9FIRM</name>
<dbReference type="EMBL" id="LAYJ01000041">
    <property type="protein sequence ID" value="KKI52090.1"/>
    <property type="molecule type" value="Genomic_DNA"/>
</dbReference>
<dbReference type="GO" id="GO:0006281">
    <property type="term" value="P:DNA repair"/>
    <property type="evidence" value="ECO:0007669"/>
    <property type="project" value="TreeGrafter"/>
</dbReference>
<dbReference type="InterPro" id="IPR036412">
    <property type="entry name" value="HAD-like_sf"/>
</dbReference>
<dbReference type="PATRIC" id="fig|270498.16.peg.2650"/>
<dbReference type="InterPro" id="IPR006439">
    <property type="entry name" value="HAD-SF_hydro_IA"/>
</dbReference>
<dbReference type="Gene3D" id="1.10.150.240">
    <property type="entry name" value="Putative phosphatase, domain 2"/>
    <property type="match status" value="1"/>
</dbReference>
<dbReference type="SFLD" id="SFLDG01135">
    <property type="entry name" value="C1.5.6:_HAD__Beta-PGM__Phospha"/>
    <property type="match status" value="1"/>
</dbReference>
<dbReference type="InterPro" id="IPR023198">
    <property type="entry name" value="PGP-like_dom2"/>
</dbReference>
<proteinExistence type="predicted"/>
<dbReference type="NCBIfam" id="TIGR01509">
    <property type="entry name" value="HAD-SF-IA-v3"/>
    <property type="match status" value="1"/>
</dbReference>
<gene>
    <name evidence="1" type="ORF">CHK_0408</name>
</gene>
<evidence type="ECO:0000313" key="1">
    <source>
        <dbReference type="EMBL" id="KKI52090.1"/>
    </source>
</evidence>
<reference evidence="1 2" key="1">
    <citation type="submission" date="2015-04" db="EMBL/GenBank/DDBJ databases">
        <title>Draft genome sequence of bacteremic isolate Catabacter hongkongensis type strain HKU16T.</title>
        <authorList>
            <person name="Lau S.K."/>
            <person name="Teng J.L."/>
            <person name="Huang Y."/>
            <person name="Curreem S.O."/>
            <person name="Tsui S.K."/>
            <person name="Woo P.C."/>
        </authorList>
    </citation>
    <scope>NUCLEOTIDE SEQUENCE [LARGE SCALE GENOMIC DNA]</scope>
    <source>
        <strain evidence="1 2">HKU16</strain>
    </source>
</reference>
<sequence length="220" mass="24162">MVYKTVIFDMDGTLLNTLDDLADSVNYMLREFDYPLRTVKEVGDFVGNGVERLIRLAVPAGTPDEKILRCMDVFKTHYAAHMQDKTRPYDGICELLGELKAEGVKTAVLSNKFDTAVKKLAGEYFGDLLQDAVGESDRVRKKPAPDGIFAAMKKLGALPEETVYVGDSEVDVRAAKNAKVACIGVTWGFRDKSVLVAEGADMIVSHPQEIITIVRSGAKE</sequence>
<dbReference type="AlphaFoldDB" id="A0A0M2NPF7"/>
<organism evidence="1 2">
    <name type="scientific">Christensenella hongkongensis</name>
    <dbReference type="NCBI Taxonomy" id="270498"/>
    <lineage>
        <taxon>Bacteria</taxon>
        <taxon>Bacillati</taxon>
        <taxon>Bacillota</taxon>
        <taxon>Clostridia</taxon>
        <taxon>Christensenellales</taxon>
        <taxon>Christensenellaceae</taxon>
        <taxon>Christensenella</taxon>
    </lineage>
</organism>
<dbReference type="InterPro" id="IPR041492">
    <property type="entry name" value="HAD_2"/>
</dbReference>
<keyword evidence="2" id="KW-1185">Reference proteome</keyword>
<keyword evidence="1" id="KW-0378">Hydrolase</keyword>
<dbReference type="RefSeq" id="WP_046442361.1">
    <property type="nucleotide sequence ID" value="NZ_CAUERS010000026.1"/>
</dbReference>
<dbReference type="GO" id="GO:0008967">
    <property type="term" value="F:phosphoglycolate phosphatase activity"/>
    <property type="evidence" value="ECO:0007669"/>
    <property type="project" value="UniProtKB-EC"/>
</dbReference>
<dbReference type="OrthoDB" id="9807630at2"/>
<protein>
    <submittedName>
        <fullName evidence="1">Phosphoglycolate phosphatase</fullName>
        <ecNumber evidence="1">3.1.3.18</ecNumber>
    </submittedName>
</protein>
<dbReference type="SUPFAM" id="SSF56784">
    <property type="entry name" value="HAD-like"/>
    <property type="match status" value="1"/>
</dbReference>
<comment type="caution">
    <text evidence="1">The sequence shown here is derived from an EMBL/GenBank/DDBJ whole genome shotgun (WGS) entry which is preliminary data.</text>
</comment>
<dbReference type="SFLD" id="SFLDS00003">
    <property type="entry name" value="Haloacid_Dehalogenase"/>
    <property type="match status" value="1"/>
</dbReference>
<dbReference type="STRING" id="270498.CHK_0408"/>
<dbReference type="InterPro" id="IPR050155">
    <property type="entry name" value="HAD-like_hydrolase_sf"/>
</dbReference>
<dbReference type="PANTHER" id="PTHR43434">
    <property type="entry name" value="PHOSPHOGLYCOLATE PHOSPHATASE"/>
    <property type="match status" value="1"/>
</dbReference>
<accession>A0A0M2NPF7</accession>
<dbReference type="NCBIfam" id="TIGR01549">
    <property type="entry name" value="HAD-SF-IA-v1"/>
    <property type="match status" value="1"/>
</dbReference>
<dbReference type="Gene3D" id="3.40.50.1000">
    <property type="entry name" value="HAD superfamily/HAD-like"/>
    <property type="match status" value="1"/>
</dbReference>
<dbReference type="GO" id="GO:0005829">
    <property type="term" value="C:cytosol"/>
    <property type="evidence" value="ECO:0007669"/>
    <property type="project" value="TreeGrafter"/>
</dbReference>
<dbReference type="Proteomes" id="UP000034076">
    <property type="component" value="Unassembled WGS sequence"/>
</dbReference>